<evidence type="ECO:0000256" key="1">
    <source>
        <dbReference type="SAM" id="SignalP"/>
    </source>
</evidence>
<dbReference type="Proteomes" id="UP000481153">
    <property type="component" value="Unassembled WGS sequence"/>
</dbReference>
<evidence type="ECO:0000313" key="3">
    <source>
        <dbReference type="Proteomes" id="UP000481153"/>
    </source>
</evidence>
<sequence>MSLCILCLVLLATVLLGLSCLAIFTTRHNPRSPHTVGASVVEEKSVSPRARERSQSACLSPPSEKFLFKVHIFLSVFKAFHDKTHFRRACVALTLTKRRCFNQSVEDGQYIAIFTNGADEGKAKLR</sequence>
<keyword evidence="3" id="KW-1185">Reference proteome</keyword>
<gene>
    <name evidence="2" type="ORF">Ae201684_000566</name>
</gene>
<comment type="caution">
    <text evidence="2">The sequence shown here is derived from an EMBL/GenBank/DDBJ whole genome shotgun (WGS) entry which is preliminary data.</text>
</comment>
<accession>A0A6G0XWM8</accession>
<dbReference type="EMBL" id="VJMJ01000003">
    <property type="protein sequence ID" value="KAF0744982.1"/>
    <property type="molecule type" value="Genomic_DNA"/>
</dbReference>
<name>A0A6G0XWM8_9STRA</name>
<evidence type="ECO:0000313" key="2">
    <source>
        <dbReference type="EMBL" id="KAF0744982.1"/>
    </source>
</evidence>
<reference evidence="2 3" key="1">
    <citation type="submission" date="2019-07" db="EMBL/GenBank/DDBJ databases">
        <title>Genomics analysis of Aphanomyces spp. identifies a new class of oomycete effector associated with host adaptation.</title>
        <authorList>
            <person name="Gaulin E."/>
        </authorList>
    </citation>
    <scope>NUCLEOTIDE SEQUENCE [LARGE SCALE GENOMIC DNA]</scope>
    <source>
        <strain evidence="2 3">ATCC 201684</strain>
    </source>
</reference>
<evidence type="ECO:0008006" key="4">
    <source>
        <dbReference type="Google" id="ProtNLM"/>
    </source>
</evidence>
<protein>
    <recommendedName>
        <fullName evidence="4">Secreted protein</fullName>
    </recommendedName>
</protein>
<dbReference type="AlphaFoldDB" id="A0A6G0XWM8"/>
<organism evidence="2 3">
    <name type="scientific">Aphanomyces euteiches</name>
    <dbReference type="NCBI Taxonomy" id="100861"/>
    <lineage>
        <taxon>Eukaryota</taxon>
        <taxon>Sar</taxon>
        <taxon>Stramenopiles</taxon>
        <taxon>Oomycota</taxon>
        <taxon>Saprolegniomycetes</taxon>
        <taxon>Saprolegniales</taxon>
        <taxon>Verrucalvaceae</taxon>
        <taxon>Aphanomyces</taxon>
    </lineage>
</organism>
<feature type="chain" id="PRO_5026038034" description="Secreted protein" evidence="1">
    <location>
        <begin position="20"/>
        <end position="126"/>
    </location>
</feature>
<keyword evidence="1" id="KW-0732">Signal</keyword>
<proteinExistence type="predicted"/>
<feature type="signal peptide" evidence="1">
    <location>
        <begin position="1"/>
        <end position="19"/>
    </location>
</feature>